<evidence type="ECO:0000313" key="1">
    <source>
        <dbReference type="EMBL" id="PKK38601.1"/>
    </source>
</evidence>
<dbReference type="VEuPathDB" id="FungiDB:FUN_006473"/>
<name>A0A2N1KU15_9GLOM</name>
<dbReference type="AlphaFoldDB" id="A0A2N1KU15"/>
<reference evidence="1 2" key="2">
    <citation type="submission" date="2017-10" db="EMBL/GenBank/DDBJ databases">
        <title>Extensive intraspecific genome diversity in a model arbuscular mycorrhizal fungus.</title>
        <authorList>
            <person name="Chen E.C.H."/>
            <person name="Morin E."/>
            <person name="Baudet D."/>
            <person name="Noel J."/>
            <person name="Ndikumana S."/>
            <person name="Charron P."/>
            <person name="St-Onge C."/>
            <person name="Giorgi J."/>
            <person name="Grigoriev I.V."/>
            <person name="Roux C."/>
            <person name="Martin F.M."/>
            <person name="Corradi N."/>
        </authorList>
    </citation>
    <scope>NUCLEOTIDE SEQUENCE [LARGE SCALE GENOMIC DNA]</scope>
    <source>
        <strain evidence="1 2">C2</strain>
    </source>
</reference>
<dbReference type="Proteomes" id="UP000233469">
    <property type="component" value="Unassembled WGS sequence"/>
</dbReference>
<gene>
    <name evidence="1" type="ORF">RhiirC2_805522</name>
</gene>
<reference evidence="1 2" key="1">
    <citation type="submission" date="2016-04" db="EMBL/GenBank/DDBJ databases">
        <title>Genome analyses suggest a sexual origin of heterokaryosis in a supposedly ancient asexual fungus.</title>
        <authorList>
            <person name="Ropars J."/>
            <person name="Sedzielewska K."/>
            <person name="Noel J."/>
            <person name="Charron P."/>
            <person name="Farinelli L."/>
            <person name="Marton T."/>
            <person name="Kruger M."/>
            <person name="Pelin A."/>
            <person name="Brachmann A."/>
            <person name="Corradi N."/>
        </authorList>
    </citation>
    <scope>NUCLEOTIDE SEQUENCE [LARGE SCALE GENOMIC DNA]</scope>
    <source>
        <strain evidence="1 2">C2</strain>
    </source>
</reference>
<sequence>MTSSEPSENPRKGHHFTEVWNGHMIKGVQRTRGHYTATCSYCNFYWKDGKPHVLQEVSLQFAKIVGNEIAENKEDDESDSKLTTKKQRLNDGQTSFRSFYKNKELEKGYSDKIHHSIMKAFVMCNIPFSIIENPWFINLIKTLQPGYDPPSRQVLS</sequence>
<dbReference type="VEuPathDB" id="FungiDB:RhiirFUN_025743"/>
<dbReference type="VEuPathDB" id="FungiDB:RhiirA1_476453"/>
<protein>
    <submittedName>
        <fullName evidence="1">Uncharacterized protein</fullName>
    </submittedName>
</protein>
<evidence type="ECO:0000313" key="2">
    <source>
        <dbReference type="Proteomes" id="UP000233469"/>
    </source>
</evidence>
<comment type="caution">
    <text evidence="1">The sequence shown here is derived from an EMBL/GenBank/DDBJ whole genome shotgun (WGS) entry which is preliminary data.</text>
</comment>
<feature type="non-terminal residue" evidence="1">
    <location>
        <position position="156"/>
    </location>
</feature>
<dbReference type="EMBL" id="LLXL01010512">
    <property type="protein sequence ID" value="PKK38601.1"/>
    <property type="molecule type" value="Genomic_DNA"/>
</dbReference>
<accession>A0A2N1KU15</accession>
<proteinExistence type="predicted"/>
<organism evidence="1 2">
    <name type="scientific">Rhizophagus irregularis</name>
    <dbReference type="NCBI Taxonomy" id="588596"/>
    <lineage>
        <taxon>Eukaryota</taxon>
        <taxon>Fungi</taxon>
        <taxon>Fungi incertae sedis</taxon>
        <taxon>Mucoromycota</taxon>
        <taxon>Glomeromycotina</taxon>
        <taxon>Glomeromycetes</taxon>
        <taxon>Glomerales</taxon>
        <taxon>Glomeraceae</taxon>
        <taxon>Rhizophagus</taxon>
    </lineage>
</organism>